<dbReference type="PANTHER" id="PTHR19965">
    <property type="entry name" value="RNA AND EXPORT FACTOR BINDING PROTEIN"/>
    <property type="match status" value="1"/>
</dbReference>
<dbReference type="Gene3D" id="3.30.70.330">
    <property type="match status" value="1"/>
</dbReference>
<evidence type="ECO:0000313" key="5">
    <source>
        <dbReference type="EMBL" id="OIT22224.1"/>
    </source>
</evidence>
<gene>
    <name evidence="5" type="primary">ALY2_3</name>
    <name evidence="5" type="ORF">A4A49_33062</name>
</gene>
<dbReference type="SMART" id="SM00360">
    <property type="entry name" value="RRM"/>
    <property type="match status" value="1"/>
</dbReference>
<name>A0A1J6KB88_NICAT</name>
<keyword evidence="6" id="KW-1185">Reference proteome</keyword>
<dbReference type="OMA" id="DRYHLEA"/>
<dbReference type="InterPro" id="IPR012677">
    <property type="entry name" value="Nucleotide-bd_a/b_plait_sf"/>
</dbReference>
<keyword evidence="1 2" id="KW-0694">RNA-binding</keyword>
<dbReference type="InterPro" id="IPR025715">
    <property type="entry name" value="FoP_C"/>
</dbReference>
<evidence type="ECO:0000259" key="4">
    <source>
        <dbReference type="PROSITE" id="PS50102"/>
    </source>
</evidence>
<dbReference type="GO" id="GO:0005634">
    <property type="term" value="C:nucleus"/>
    <property type="evidence" value="ECO:0007669"/>
    <property type="project" value="TreeGrafter"/>
</dbReference>
<dbReference type="Pfam" id="PF13865">
    <property type="entry name" value="FoP_duplication"/>
    <property type="match status" value="1"/>
</dbReference>
<evidence type="ECO:0000256" key="1">
    <source>
        <dbReference type="ARBA" id="ARBA00022884"/>
    </source>
</evidence>
<evidence type="ECO:0000256" key="2">
    <source>
        <dbReference type="PROSITE-ProRule" id="PRU00176"/>
    </source>
</evidence>
<organism evidence="5 6">
    <name type="scientific">Nicotiana attenuata</name>
    <name type="common">Coyote tobacco</name>
    <dbReference type="NCBI Taxonomy" id="49451"/>
    <lineage>
        <taxon>Eukaryota</taxon>
        <taxon>Viridiplantae</taxon>
        <taxon>Streptophyta</taxon>
        <taxon>Embryophyta</taxon>
        <taxon>Tracheophyta</taxon>
        <taxon>Spermatophyta</taxon>
        <taxon>Magnoliopsida</taxon>
        <taxon>eudicotyledons</taxon>
        <taxon>Gunneridae</taxon>
        <taxon>Pentapetalae</taxon>
        <taxon>asterids</taxon>
        <taxon>lamiids</taxon>
        <taxon>Solanales</taxon>
        <taxon>Solanaceae</taxon>
        <taxon>Nicotianoideae</taxon>
        <taxon>Nicotianeae</taxon>
        <taxon>Nicotiana</taxon>
    </lineage>
</organism>
<feature type="region of interest" description="Disordered" evidence="3">
    <location>
        <begin position="1"/>
        <end position="68"/>
    </location>
</feature>
<dbReference type="PANTHER" id="PTHR19965:SF95">
    <property type="entry name" value="OS11G0100200 PROTEIN"/>
    <property type="match status" value="1"/>
</dbReference>
<dbReference type="SMR" id="A0A1J6KB88"/>
<comment type="caution">
    <text evidence="5">The sequence shown here is derived from an EMBL/GenBank/DDBJ whole genome shotgun (WGS) entry which is preliminary data.</text>
</comment>
<dbReference type="SUPFAM" id="SSF54928">
    <property type="entry name" value="RNA-binding domain, RBD"/>
    <property type="match status" value="1"/>
</dbReference>
<evidence type="ECO:0000256" key="3">
    <source>
        <dbReference type="SAM" id="MobiDB-lite"/>
    </source>
</evidence>
<dbReference type="PROSITE" id="PS50102">
    <property type="entry name" value="RRM"/>
    <property type="match status" value="1"/>
</dbReference>
<dbReference type="GO" id="GO:0006406">
    <property type="term" value="P:mRNA export from nucleus"/>
    <property type="evidence" value="ECO:0007669"/>
    <property type="project" value="TreeGrafter"/>
</dbReference>
<protein>
    <submittedName>
        <fullName evidence="5">Tho complex subunit 4b</fullName>
    </submittedName>
</protein>
<dbReference type="SMART" id="SM01218">
    <property type="entry name" value="FoP_duplication"/>
    <property type="match status" value="1"/>
</dbReference>
<dbReference type="InterPro" id="IPR000504">
    <property type="entry name" value="RRM_dom"/>
</dbReference>
<reference evidence="5" key="1">
    <citation type="submission" date="2016-11" db="EMBL/GenBank/DDBJ databases">
        <title>The genome of Nicotiana attenuata.</title>
        <authorList>
            <person name="Xu S."/>
            <person name="Brockmoeller T."/>
            <person name="Gaquerel E."/>
            <person name="Navarro A."/>
            <person name="Kuhl H."/>
            <person name="Gase K."/>
            <person name="Ling Z."/>
            <person name="Zhou W."/>
            <person name="Kreitzer C."/>
            <person name="Stanke M."/>
            <person name="Tang H."/>
            <person name="Lyons E."/>
            <person name="Pandey P."/>
            <person name="Pandey S.P."/>
            <person name="Timmermann B."/>
            <person name="Baldwin I.T."/>
        </authorList>
    </citation>
    <scope>NUCLEOTIDE SEQUENCE [LARGE SCALE GENOMIC DNA]</scope>
    <source>
        <strain evidence="5">UT</strain>
    </source>
</reference>
<dbReference type="Gramene" id="OIT22224">
    <property type="protein sequence ID" value="OIT22224"/>
    <property type="gene ID" value="A4A49_33062"/>
</dbReference>
<feature type="domain" description="RRM" evidence="4">
    <location>
        <begin position="84"/>
        <end position="157"/>
    </location>
</feature>
<dbReference type="AlphaFoldDB" id="A0A1J6KB88"/>
<dbReference type="GO" id="GO:0003729">
    <property type="term" value="F:mRNA binding"/>
    <property type="evidence" value="ECO:0007669"/>
    <property type="project" value="TreeGrafter"/>
</dbReference>
<dbReference type="InterPro" id="IPR051229">
    <property type="entry name" value="ALYREF_mRNA_export"/>
</dbReference>
<dbReference type="CDD" id="cd12680">
    <property type="entry name" value="RRM_THOC4"/>
    <property type="match status" value="1"/>
</dbReference>
<dbReference type="STRING" id="49451.A0A1J6KB88"/>
<accession>A0A1J6KB88</accession>
<dbReference type="Proteomes" id="UP000187609">
    <property type="component" value="Unassembled WGS sequence"/>
</dbReference>
<dbReference type="InterPro" id="IPR035979">
    <property type="entry name" value="RBD_domain_sf"/>
</dbReference>
<dbReference type="KEGG" id="nau:109217882"/>
<evidence type="ECO:0000313" key="6">
    <source>
        <dbReference type="Proteomes" id="UP000187609"/>
    </source>
</evidence>
<proteinExistence type="predicted"/>
<dbReference type="OrthoDB" id="1049195at2759"/>
<dbReference type="Pfam" id="PF00076">
    <property type="entry name" value="RRM_1"/>
    <property type="match status" value="1"/>
</dbReference>
<sequence length="237" mass="26730">MADSVDMSLDDIINKNKQKDNGGPHSRGHISDGYQKRRSVRVYGSETCRGGPSRRRRMTPYSMPQRFPEPEKMMVRGSEWDYGTKLFVSNLDYGVSNDDIRLLFSDVGELQEYALHYDKTGRSKGTAEVVFTHRSDALAAMKRYNNLQLDGRPMKVEVKFVTHPVPAILPDFAPENPRGTFQSRPGVAADGRAHNSRRGAHMIGRGGFIDRSHHKPVSAEDLDADLDKYHSDAMHIK</sequence>
<dbReference type="EMBL" id="MJEQ01003817">
    <property type="protein sequence ID" value="OIT22224.1"/>
    <property type="molecule type" value="Genomic_DNA"/>
</dbReference>
<feature type="compositionally biased region" description="Basic and acidic residues" evidence="3">
    <location>
        <begin position="12"/>
        <end position="22"/>
    </location>
</feature>
<dbReference type="GeneID" id="109217882"/>